<keyword evidence="4" id="KW-0503">Monooxygenase</keyword>
<protein>
    <recommendedName>
        <fullName evidence="7">Cytochrome P450</fullName>
    </recommendedName>
</protein>
<dbReference type="CDD" id="cd11060">
    <property type="entry name" value="CYP57A1-like"/>
    <property type="match status" value="1"/>
</dbReference>
<dbReference type="InterPro" id="IPR002401">
    <property type="entry name" value="Cyt_P450_E_grp-I"/>
</dbReference>
<keyword evidence="4" id="KW-0349">Heme</keyword>
<sequence length="489" mass="55941">MVVIGWIVYQRFLSPLADVPGPFWASVTRFWYFHRISAGDMHRYTKDLHRQYGPLVRIAPDEVSCSDPEAKDIIYATNKGYTKTDFYLTQAPKLSPHGDSFTELDEKKHTSRRKMINGIFRLESVLESEKYMDNVTRAFLVRMSEFADAGASIDMGDWVHYYTFDVIGELFFGRMFGSVDEGKDVHGYIGAVDTVLPHAIKMGVLPKWQRYIQYLLIFSAKLWNAVQCFQVLEVASRVLVLGRLIDNLQNILAKQSERADMLDKLLTVVKDKEPDFDMSDVYTESYTAIFAGSDTTAIVLRSIIYHLCRNPDMYSKLEAEIDQFQAAGQLSSFVTYAEAIKMPYLMATIKEAMRVHPPIALTFPRHVPKGGAVISGKYFLEGSRVGVNPYVLHYQTSIFGDDAESFNPDRWFRPEASTMDRYMFQFGSGSRGCIGKHVALSAVYKFVPQFLRAFKVELVDPDKEWTEKNAWFVKQTGINCRVIKRENMV</sequence>
<dbReference type="EMBL" id="JBFCZG010000011">
    <property type="protein sequence ID" value="KAL3417395.1"/>
    <property type="molecule type" value="Genomic_DNA"/>
</dbReference>
<evidence type="ECO:0000256" key="4">
    <source>
        <dbReference type="RuleBase" id="RU000461"/>
    </source>
</evidence>
<dbReference type="PRINTS" id="PR00385">
    <property type="entry name" value="P450"/>
</dbReference>
<dbReference type="PRINTS" id="PR00463">
    <property type="entry name" value="EP450I"/>
</dbReference>
<comment type="cofactor">
    <cofactor evidence="1">
        <name>heme</name>
        <dbReference type="ChEBI" id="CHEBI:30413"/>
    </cofactor>
</comment>
<dbReference type="Proteomes" id="UP001629113">
    <property type="component" value="Unassembled WGS sequence"/>
</dbReference>
<comment type="caution">
    <text evidence="5">The sequence shown here is derived from an EMBL/GenBank/DDBJ whole genome shotgun (WGS) entry which is preliminary data.</text>
</comment>
<evidence type="ECO:0008006" key="7">
    <source>
        <dbReference type="Google" id="ProtNLM"/>
    </source>
</evidence>
<dbReference type="InterPro" id="IPR050121">
    <property type="entry name" value="Cytochrome_P450_monoxygenase"/>
</dbReference>
<evidence type="ECO:0000256" key="1">
    <source>
        <dbReference type="ARBA" id="ARBA00001971"/>
    </source>
</evidence>
<keyword evidence="6" id="KW-1185">Reference proteome</keyword>
<keyword evidence="3 4" id="KW-0408">Iron</keyword>
<proteinExistence type="inferred from homology"/>
<evidence type="ECO:0000256" key="2">
    <source>
        <dbReference type="ARBA" id="ARBA00022723"/>
    </source>
</evidence>
<dbReference type="PANTHER" id="PTHR24305">
    <property type="entry name" value="CYTOCHROME P450"/>
    <property type="match status" value="1"/>
</dbReference>
<evidence type="ECO:0000313" key="6">
    <source>
        <dbReference type="Proteomes" id="UP001629113"/>
    </source>
</evidence>
<keyword evidence="4" id="KW-0560">Oxidoreductase</keyword>
<dbReference type="SUPFAM" id="SSF48264">
    <property type="entry name" value="Cytochrome P450"/>
    <property type="match status" value="1"/>
</dbReference>
<dbReference type="InterPro" id="IPR001128">
    <property type="entry name" value="Cyt_P450"/>
</dbReference>
<evidence type="ECO:0000256" key="3">
    <source>
        <dbReference type="ARBA" id="ARBA00023004"/>
    </source>
</evidence>
<evidence type="ECO:0000313" key="5">
    <source>
        <dbReference type="EMBL" id="KAL3417395.1"/>
    </source>
</evidence>
<dbReference type="InterPro" id="IPR036396">
    <property type="entry name" value="Cyt_P450_sf"/>
</dbReference>
<dbReference type="InterPro" id="IPR017972">
    <property type="entry name" value="Cyt_P450_CS"/>
</dbReference>
<gene>
    <name evidence="5" type="ORF">PVAG01_11395</name>
</gene>
<dbReference type="PANTHER" id="PTHR24305:SF229">
    <property type="entry name" value="P450, PUTATIVE (EUROFUNG)-RELATED"/>
    <property type="match status" value="1"/>
</dbReference>
<organism evidence="5 6">
    <name type="scientific">Phlyctema vagabunda</name>
    <dbReference type="NCBI Taxonomy" id="108571"/>
    <lineage>
        <taxon>Eukaryota</taxon>
        <taxon>Fungi</taxon>
        <taxon>Dikarya</taxon>
        <taxon>Ascomycota</taxon>
        <taxon>Pezizomycotina</taxon>
        <taxon>Leotiomycetes</taxon>
        <taxon>Helotiales</taxon>
        <taxon>Dermateaceae</taxon>
        <taxon>Phlyctema</taxon>
    </lineage>
</organism>
<name>A0ABR4P259_9HELO</name>
<accession>A0ABR4P259</accession>
<dbReference type="Pfam" id="PF00067">
    <property type="entry name" value="p450"/>
    <property type="match status" value="1"/>
</dbReference>
<comment type="similarity">
    <text evidence="4">Belongs to the cytochrome P450 family.</text>
</comment>
<reference evidence="5 6" key="1">
    <citation type="submission" date="2024-06" db="EMBL/GenBank/DDBJ databases">
        <title>Complete genome of Phlyctema vagabunda strain 19-DSS-EL-015.</title>
        <authorList>
            <person name="Fiorenzani C."/>
        </authorList>
    </citation>
    <scope>NUCLEOTIDE SEQUENCE [LARGE SCALE GENOMIC DNA]</scope>
    <source>
        <strain evidence="5 6">19-DSS-EL-015</strain>
    </source>
</reference>
<dbReference type="Gene3D" id="1.10.630.10">
    <property type="entry name" value="Cytochrome P450"/>
    <property type="match status" value="1"/>
</dbReference>
<keyword evidence="2 4" id="KW-0479">Metal-binding</keyword>
<dbReference type="PROSITE" id="PS00086">
    <property type="entry name" value="CYTOCHROME_P450"/>
    <property type="match status" value="1"/>
</dbReference>